<name>A0A5K8AK40_9BACT</name>
<proteinExistence type="predicted"/>
<sequence length="72" mass="7788">MVMVAATAVFPEGRISPWGIGNGHNSGTERQIVVIESERVSRTVEPLLMWRSPSTGRAQLLEGLQGLIGITE</sequence>
<gene>
    <name evidence="1" type="ORF">DSCOOX_62310</name>
</gene>
<organism evidence="1 2">
    <name type="scientific">Desulfosarcina ovata subsp. ovata</name>
    <dbReference type="NCBI Taxonomy" id="2752305"/>
    <lineage>
        <taxon>Bacteria</taxon>
        <taxon>Pseudomonadati</taxon>
        <taxon>Thermodesulfobacteriota</taxon>
        <taxon>Desulfobacteria</taxon>
        <taxon>Desulfobacterales</taxon>
        <taxon>Desulfosarcinaceae</taxon>
        <taxon>Desulfosarcina</taxon>
    </lineage>
</organism>
<keyword evidence="2" id="KW-1185">Reference proteome</keyword>
<dbReference type="Proteomes" id="UP000422108">
    <property type="component" value="Chromosome"/>
</dbReference>
<evidence type="ECO:0000313" key="2">
    <source>
        <dbReference type="Proteomes" id="UP000422108"/>
    </source>
</evidence>
<evidence type="ECO:0000313" key="1">
    <source>
        <dbReference type="EMBL" id="BBO93051.1"/>
    </source>
</evidence>
<protein>
    <submittedName>
        <fullName evidence="1">Uncharacterized protein</fullName>
    </submittedName>
</protein>
<dbReference type="AlphaFoldDB" id="A0A5K8AK40"/>
<dbReference type="EMBL" id="AP021879">
    <property type="protein sequence ID" value="BBO93051.1"/>
    <property type="molecule type" value="Genomic_DNA"/>
</dbReference>
<reference evidence="1 2" key="1">
    <citation type="submission" date="2019-11" db="EMBL/GenBank/DDBJ databases">
        <title>Comparative genomics of hydrocarbon-degrading Desulfosarcina strains.</title>
        <authorList>
            <person name="Watanabe M."/>
            <person name="Kojima H."/>
            <person name="Fukui M."/>
        </authorList>
    </citation>
    <scope>NUCLEOTIDE SEQUENCE [LARGE SCALE GENOMIC DNA]</scope>
    <source>
        <strain evidence="2">oXyS1</strain>
    </source>
</reference>
<accession>A0A5K8AK40</accession>